<feature type="domain" description="EAL" evidence="4">
    <location>
        <begin position="626"/>
        <end position="877"/>
    </location>
</feature>
<dbReference type="InterPro" id="IPR052155">
    <property type="entry name" value="Biofilm_reg_signaling"/>
</dbReference>
<dbReference type="CDD" id="cd01949">
    <property type="entry name" value="GGDEF"/>
    <property type="match status" value="1"/>
</dbReference>
<dbReference type="AlphaFoldDB" id="A0A7W6J362"/>
<feature type="domain" description="GGDEF" evidence="5">
    <location>
        <begin position="484"/>
        <end position="617"/>
    </location>
</feature>
<dbReference type="Gene3D" id="3.30.450.20">
    <property type="entry name" value="PAS domain"/>
    <property type="match status" value="1"/>
</dbReference>
<dbReference type="Proteomes" id="UP000528286">
    <property type="component" value="Unassembled WGS sequence"/>
</dbReference>
<proteinExistence type="predicted"/>
<dbReference type="SUPFAM" id="SSF141868">
    <property type="entry name" value="EAL domain-like"/>
    <property type="match status" value="1"/>
</dbReference>
<evidence type="ECO:0000313" key="7">
    <source>
        <dbReference type="Proteomes" id="UP000528286"/>
    </source>
</evidence>
<dbReference type="Gene3D" id="3.30.70.270">
    <property type="match status" value="1"/>
</dbReference>
<dbReference type="RefSeq" id="WP_183365120.1">
    <property type="nucleotide sequence ID" value="NZ_JACIEZ010000002.1"/>
</dbReference>
<evidence type="ECO:0000259" key="3">
    <source>
        <dbReference type="PROSITE" id="PS50839"/>
    </source>
</evidence>
<feature type="transmembrane region" description="Helical" evidence="2">
    <location>
        <begin position="263"/>
        <end position="284"/>
    </location>
</feature>
<dbReference type="NCBIfam" id="TIGR00254">
    <property type="entry name" value="GGDEF"/>
    <property type="match status" value="1"/>
</dbReference>
<keyword evidence="1" id="KW-0175">Coiled coil</keyword>
<dbReference type="CDD" id="cd01948">
    <property type="entry name" value="EAL"/>
    <property type="match status" value="1"/>
</dbReference>
<dbReference type="InterPro" id="IPR001633">
    <property type="entry name" value="EAL_dom"/>
</dbReference>
<feature type="coiled-coil region" evidence="1">
    <location>
        <begin position="428"/>
        <end position="456"/>
    </location>
</feature>
<dbReference type="EMBL" id="JACIEZ010000002">
    <property type="protein sequence ID" value="MBB4063889.1"/>
    <property type="molecule type" value="Genomic_DNA"/>
</dbReference>
<sequence length="887" mass="98708">MRKTNARFVRLQAFMLFSVVALATLFALLFADQQRALYQEENSRNMVTEQLSVMRSAIEGRINGNVLLLKGLVAALQTEPKMTPERFDALARGTLATEGNIAFVSAAPEMVVTMVYPLSQSSRIGFDFRKRNREHGAAFLAAQSRKVNISGPVDLDNGGKGLVVNYPVLVERKGAKPDLWGILSATIDLGQLFQESGLMDEDLPIFFAISRGDAHGMFGKPFFGRDDVFSFDPVRMTVNIGQDYWLLAAAPKEGWGVGPAQLLPFRIFLLLAAAAILLPMLWVIRLMAERYRTMEHLERNGERLTALSSRLELALATSQVGIWEHDVHSGRQVWDDRVRGHLGMTEIRDYYEFADWKRVVHPDDVAAAEKAFADALAARSAYVGQYRIQIPGSSEVKHIRAFGRLVDSTPGRERFLGVEWDITADVRREEALLAAREMAEEKNRALEQAHRQMEFNALHDALTGLPNRRYLDQFLADLGPADGAPLSILHLDLDRFKDINDTLGHAAGDSILRHAASVIAACAGADDFVARFGGDEFVIVRRESRDTADLERLAGRIIAALTEPVFFEGQECRAGASIGIATWTREDESPGELLVNADIALYEAKKRGRGRVEFFTDGLRAQVVETKQTADDILRALEQGEFVAFFQPQFDARTRDIDGVEALVRWEHPERGLLAPDAFLRIAESLNVMHRIDEIVLDQALFHLRQWQAAGLAIPRVSVNISAQRLLEGGLLEKIEDLRFDPGSLCFELLESISFEDDDDAVLNTIERLKALGVDIEIDDFGTGHASIVNLLKLTPRKLKIDRQLITPILDSQRERQLVSSIIDIGRTCGIGIVAEGVETMDHAALLSDMGCQTLQGYAFARPMRAADFLAFALAHESRPENGRKRA</sequence>
<dbReference type="SUPFAM" id="SSF55073">
    <property type="entry name" value="Nucleotide cyclase"/>
    <property type="match status" value="1"/>
</dbReference>
<keyword evidence="2" id="KW-1133">Transmembrane helix</keyword>
<dbReference type="InterPro" id="IPR013655">
    <property type="entry name" value="PAS_fold_3"/>
</dbReference>
<dbReference type="PROSITE" id="PS50883">
    <property type="entry name" value="EAL"/>
    <property type="match status" value="1"/>
</dbReference>
<dbReference type="Pfam" id="PF00563">
    <property type="entry name" value="EAL"/>
    <property type="match status" value="1"/>
</dbReference>
<evidence type="ECO:0000256" key="2">
    <source>
        <dbReference type="SAM" id="Phobius"/>
    </source>
</evidence>
<keyword evidence="7" id="KW-1185">Reference proteome</keyword>
<keyword evidence="2" id="KW-0472">Membrane</keyword>
<keyword evidence="2" id="KW-0812">Transmembrane</keyword>
<dbReference type="InterPro" id="IPR035919">
    <property type="entry name" value="EAL_sf"/>
</dbReference>
<feature type="domain" description="CHASE" evidence="3">
    <location>
        <begin position="108"/>
        <end position="198"/>
    </location>
</feature>
<protein>
    <submittedName>
        <fullName evidence="6">Diguanylate cyclase (GGDEF)-like protein</fullName>
    </submittedName>
</protein>
<accession>A0A7W6J362</accession>
<dbReference type="PROSITE" id="PS50839">
    <property type="entry name" value="CHASE"/>
    <property type="match status" value="1"/>
</dbReference>
<dbReference type="Gene3D" id="3.20.20.450">
    <property type="entry name" value="EAL domain"/>
    <property type="match status" value="1"/>
</dbReference>
<dbReference type="InterPro" id="IPR000160">
    <property type="entry name" value="GGDEF_dom"/>
</dbReference>
<dbReference type="InterPro" id="IPR035965">
    <property type="entry name" value="PAS-like_dom_sf"/>
</dbReference>
<dbReference type="PANTHER" id="PTHR44757">
    <property type="entry name" value="DIGUANYLATE CYCLASE DGCP"/>
    <property type="match status" value="1"/>
</dbReference>
<reference evidence="6 7" key="1">
    <citation type="submission" date="2020-08" db="EMBL/GenBank/DDBJ databases">
        <title>Genomic Encyclopedia of Type Strains, Phase IV (KMG-IV): sequencing the most valuable type-strain genomes for metagenomic binning, comparative biology and taxonomic classification.</title>
        <authorList>
            <person name="Goeker M."/>
        </authorList>
    </citation>
    <scope>NUCLEOTIDE SEQUENCE [LARGE SCALE GENOMIC DNA]</scope>
    <source>
        <strain evidence="6 7">DSM 29853</strain>
    </source>
</reference>
<name>A0A7W6J362_9HYPH</name>
<evidence type="ECO:0000259" key="4">
    <source>
        <dbReference type="PROSITE" id="PS50883"/>
    </source>
</evidence>
<dbReference type="SMART" id="SM00267">
    <property type="entry name" value="GGDEF"/>
    <property type="match status" value="1"/>
</dbReference>
<dbReference type="SUPFAM" id="SSF55785">
    <property type="entry name" value="PYP-like sensor domain (PAS domain)"/>
    <property type="match status" value="1"/>
</dbReference>
<organism evidence="6 7">
    <name type="scientific">Gellertiella hungarica</name>
    <dbReference type="NCBI Taxonomy" id="1572859"/>
    <lineage>
        <taxon>Bacteria</taxon>
        <taxon>Pseudomonadati</taxon>
        <taxon>Pseudomonadota</taxon>
        <taxon>Alphaproteobacteria</taxon>
        <taxon>Hyphomicrobiales</taxon>
        <taxon>Rhizobiaceae</taxon>
        <taxon>Gellertiella</taxon>
    </lineage>
</organism>
<dbReference type="Pfam" id="PF08447">
    <property type="entry name" value="PAS_3"/>
    <property type="match status" value="1"/>
</dbReference>
<dbReference type="PROSITE" id="PS50887">
    <property type="entry name" value="GGDEF"/>
    <property type="match status" value="1"/>
</dbReference>
<evidence type="ECO:0000256" key="1">
    <source>
        <dbReference type="SAM" id="Coils"/>
    </source>
</evidence>
<dbReference type="Pfam" id="PF00990">
    <property type="entry name" value="GGDEF"/>
    <property type="match status" value="1"/>
</dbReference>
<gene>
    <name evidence="6" type="ORF">GGR23_001066</name>
</gene>
<dbReference type="InterPro" id="IPR029787">
    <property type="entry name" value="Nucleotide_cyclase"/>
</dbReference>
<dbReference type="PANTHER" id="PTHR44757:SF2">
    <property type="entry name" value="BIOFILM ARCHITECTURE MAINTENANCE PROTEIN MBAA"/>
    <property type="match status" value="1"/>
</dbReference>
<dbReference type="SMART" id="SM00052">
    <property type="entry name" value="EAL"/>
    <property type="match status" value="1"/>
</dbReference>
<dbReference type="InterPro" id="IPR006189">
    <property type="entry name" value="CHASE_dom"/>
</dbReference>
<comment type="caution">
    <text evidence="6">The sequence shown here is derived from an EMBL/GenBank/DDBJ whole genome shotgun (WGS) entry which is preliminary data.</text>
</comment>
<dbReference type="InterPro" id="IPR043128">
    <property type="entry name" value="Rev_trsase/Diguanyl_cyclase"/>
</dbReference>
<evidence type="ECO:0000313" key="6">
    <source>
        <dbReference type="EMBL" id="MBB4063889.1"/>
    </source>
</evidence>
<evidence type="ECO:0000259" key="5">
    <source>
        <dbReference type="PROSITE" id="PS50887"/>
    </source>
</evidence>
<dbReference type="Pfam" id="PF03924">
    <property type="entry name" value="CHASE"/>
    <property type="match status" value="1"/>
</dbReference>
<dbReference type="SMART" id="SM01079">
    <property type="entry name" value="CHASE"/>
    <property type="match status" value="1"/>
</dbReference>
<dbReference type="GO" id="GO:0003824">
    <property type="term" value="F:catalytic activity"/>
    <property type="evidence" value="ECO:0007669"/>
    <property type="project" value="UniProtKB-ARBA"/>
</dbReference>